<dbReference type="InterPro" id="IPR008250">
    <property type="entry name" value="ATPase_P-typ_transduc_dom_A_sf"/>
</dbReference>
<dbReference type="PANTHER" id="PTHR42861">
    <property type="entry name" value="CALCIUM-TRANSPORTING ATPASE"/>
    <property type="match status" value="1"/>
</dbReference>
<feature type="domain" description="Cation-transporting P-type ATPase N-terminal" evidence="11">
    <location>
        <begin position="4"/>
        <end position="76"/>
    </location>
</feature>
<dbReference type="Gene3D" id="3.40.50.1000">
    <property type="entry name" value="HAD superfamily/HAD-like"/>
    <property type="match status" value="1"/>
</dbReference>
<dbReference type="Pfam" id="PF00122">
    <property type="entry name" value="E1-E2_ATPase"/>
    <property type="match status" value="1"/>
</dbReference>
<dbReference type="FunFam" id="3.40.50.1000:FF:000001">
    <property type="entry name" value="Phospholipid-transporting ATPase IC"/>
    <property type="match status" value="1"/>
</dbReference>
<dbReference type="InterPro" id="IPR018303">
    <property type="entry name" value="ATPase_P-typ_P_site"/>
</dbReference>
<dbReference type="Gene3D" id="1.20.1110.10">
    <property type="entry name" value="Calcium-transporting ATPase, transmembrane domain"/>
    <property type="match status" value="1"/>
</dbReference>
<organism evidence="12 13">
    <name type="scientific">Candidatus Venteria ishoeyi</name>
    <dbReference type="NCBI Taxonomy" id="1899563"/>
    <lineage>
        <taxon>Bacteria</taxon>
        <taxon>Pseudomonadati</taxon>
        <taxon>Pseudomonadota</taxon>
        <taxon>Gammaproteobacteria</taxon>
        <taxon>Thiotrichales</taxon>
        <taxon>Thiotrichaceae</taxon>
        <taxon>Venteria</taxon>
    </lineage>
</organism>
<dbReference type="InterPro" id="IPR023298">
    <property type="entry name" value="ATPase_P-typ_TM_dom_sf"/>
</dbReference>
<dbReference type="Proteomes" id="UP000236724">
    <property type="component" value="Unassembled WGS sequence"/>
</dbReference>
<feature type="transmembrane region" description="Helical" evidence="10">
    <location>
        <begin position="277"/>
        <end position="306"/>
    </location>
</feature>
<evidence type="ECO:0000256" key="2">
    <source>
        <dbReference type="ARBA" id="ARBA00022553"/>
    </source>
</evidence>
<sequence length="479" mass="52159">MNKKWYQLNIEESFAALSCQESGLSSKEAQKRLQHYGYNELSFKRRSAWMRFLSQFHNPLVYILLLAATTTAILSFSGNKDMFADTLVILCVVILNAILGFFQEGKAESALLALQNMMVSETVALRDNEEKTIATREVVPGDVVILQGGDKVPADVRLLRCKDMTVDEAALTGESLPVNKNTATLSNPDLPPGDQSCIAFSGTFLLSGSAKAVVVSTGKYTEFGKIAAMMSHTRQALTPLQKKITEFTRTLIILILALGLLNFMLGGMIGYSLVYSFLASVSLIVAAIPEMLPMIVTAILALAASVMAKRNALIRRLPAAETLGCTTVICSDKTGTLTRNEMTVVDVYADNVHYELSGVGYEPVGHIQRDGQILDSLPAPVQHTLTAGLYCNNATLHQTDGVYHIIGDPTEGALIVSAKKNAVQKPPLQLVLDEIPFESERMYMATLHAGEGENENIIYIKGSPEVILETLQQSIQPDI</sequence>
<accession>A0A1H6F6E1</accession>
<keyword evidence="9 10" id="KW-0472">Membrane</keyword>
<dbReference type="Pfam" id="PF13246">
    <property type="entry name" value="Cation_ATPase"/>
    <property type="match status" value="1"/>
</dbReference>
<evidence type="ECO:0000313" key="13">
    <source>
        <dbReference type="Proteomes" id="UP000236724"/>
    </source>
</evidence>
<dbReference type="FunFam" id="2.70.150.10:FF:000160">
    <property type="entry name" value="Sarcoplasmic/endoplasmic reticulum calcium ATPase 1"/>
    <property type="match status" value="1"/>
</dbReference>
<keyword evidence="2" id="KW-0597">Phosphoprotein</keyword>
<evidence type="ECO:0000256" key="6">
    <source>
        <dbReference type="ARBA" id="ARBA00022842"/>
    </source>
</evidence>
<keyword evidence="8 10" id="KW-1133">Transmembrane helix</keyword>
<dbReference type="PRINTS" id="PR00121">
    <property type="entry name" value="NAKATPASE"/>
</dbReference>
<dbReference type="EMBL" id="FMSV02000376">
    <property type="protein sequence ID" value="SEH05720.1"/>
    <property type="molecule type" value="Genomic_DNA"/>
</dbReference>
<reference evidence="12 13" key="1">
    <citation type="submission" date="2016-10" db="EMBL/GenBank/DDBJ databases">
        <authorList>
            <person name="de Groot N.N."/>
        </authorList>
    </citation>
    <scope>NUCLEOTIDE SEQUENCE [LARGE SCALE GENOMIC DNA]</scope>
    <source>
        <strain evidence="12">MBHS1</strain>
    </source>
</reference>
<evidence type="ECO:0000256" key="10">
    <source>
        <dbReference type="SAM" id="Phobius"/>
    </source>
</evidence>
<dbReference type="Gene3D" id="3.40.1110.10">
    <property type="entry name" value="Calcium-transporting ATPase, cytoplasmic domain N"/>
    <property type="match status" value="1"/>
</dbReference>
<dbReference type="GO" id="GO:0016887">
    <property type="term" value="F:ATP hydrolysis activity"/>
    <property type="evidence" value="ECO:0007669"/>
    <property type="project" value="InterPro"/>
</dbReference>
<keyword evidence="12" id="KW-0378">Hydrolase</keyword>
<keyword evidence="5" id="KW-0067">ATP-binding</keyword>
<keyword evidence="13" id="KW-1185">Reference proteome</keyword>
<dbReference type="SUPFAM" id="SSF81653">
    <property type="entry name" value="Calcium ATPase, transduction domain A"/>
    <property type="match status" value="1"/>
</dbReference>
<dbReference type="RefSeq" id="WP_286019219.1">
    <property type="nucleotide sequence ID" value="NZ_FMSV02000376.1"/>
</dbReference>
<dbReference type="EC" id="3.6.3.-" evidence="12"/>
<dbReference type="GO" id="GO:0015662">
    <property type="term" value="F:P-type ion transporter activity"/>
    <property type="evidence" value="ECO:0007669"/>
    <property type="project" value="UniProtKB-ARBA"/>
</dbReference>
<dbReference type="InterPro" id="IPR001757">
    <property type="entry name" value="P_typ_ATPase"/>
</dbReference>
<evidence type="ECO:0000259" key="11">
    <source>
        <dbReference type="SMART" id="SM00831"/>
    </source>
</evidence>
<evidence type="ECO:0000256" key="3">
    <source>
        <dbReference type="ARBA" id="ARBA00022692"/>
    </source>
</evidence>
<keyword evidence="4" id="KW-0547">Nucleotide-binding</keyword>
<gene>
    <name evidence="12" type="primary">ctpF_1</name>
    <name evidence="12" type="ORF">MBHS_01575</name>
</gene>
<dbReference type="GO" id="GO:0016020">
    <property type="term" value="C:membrane"/>
    <property type="evidence" value="ECO:0007669"/>
    <property type="project" value="InterPro"/>
</dbReference>
<dbReference type="AlphaFoldDB" id="A0A1H6F6E1"/>
<dbReference type="InterPro" id="IPR004014">
    <property type="entry name" value="ATPase_P-typ_cation-transptr_N"/>
</dbReference>
<evidence type="ECO:0000256" key="8">
    <source>
        <dbReference type="ARBA" id="ARBA00022989"/>
    </source>
</evidence>
<evidence type="ECO:0000256" key="7">
    <source>
        <dbReference type="ARBA" id="ARBA00022967"/>
    </source>
</evidence>
<comment type="subcellular location">
    <subcellularLocation>
        <location evidence="1">Endomembrane system</location>
        <topology evidence="1">Multi-pass membrane protein</topology>
    </subcellularLocation>
</comment>
<dbReference type="SMART" id="SM00831">
    <property type="entry name" value="Cation_ATPase_N"/>
    <property type="match status" value="1"/>
</dbReference>
<dbReference type="InterPro" id="IPR023299">
    <property type="entry name" value="ATPase_P-typ_cyto_dom_N"/>
</dbReference>
<protein>
    <submittedName>
        <fullName evidence="12">Putative cation-transporting ATPase F</fullName>
        <ecNumber evidence="12">3.6.3.-</ecNumber>
    </submittedName>
</protein>
<dbReference type="SUPFAM" id="SSF81665">
    <property type="entry name" value="Calcium ATPase, transmembrane domain M"/>
    <property type="match status" value="1"/>
</dbReference>
<dbReference type="InterPro" id="IPR059000">
    <property type="entry name" value="ATPase_P-type_domA"/>
</dbReference>
<keyword evidence="7" id="KW-1278">Translocase</keyword>
<name>A0A1H6F6E1_9GAMM</name>
<feature type="transmembrane region" description="Helical" evidence="10">
    <location>
        <begin position="59"/>
        <end position="76"/>
    </location>
</feature>
<dbReference type="PROSITE" id="PS00154">
    <property type="entry name" value="ATPASE_E1_E2"/>
    <property type="match status" value="1"/>
</dbReference>
<dbReference type="Pfam" id="PF00690">
    <property type="entry name" value="Cation_ATPase_N"/>
    <property type="match status" value="1"/>
</dbReference>
<evidence type="ECO:0000256" key="5">
    <source>
        <dbReference type="ARBA" id="ARBA00022840"/>
    </source>
</evidence>
<dbReference type="NCBIfam" id="TIGR01494">
    <property type="entry name" value="ATPase_P-type"/>
    <property type="match status" value="1"/>
</dbReference>
<evidence type="ECO:0000256" key="1">
    <source>
        <dbReference type="ARBA" id="ARBA00004127"/>
    </source>
</evidence>
<evidence type="ECO:0000313" key="12">
    <source>
        <dbReference type="EMBL" id="SEH05720.1"/>
    </source>
</evidence>
<keyword evidence="3 10" id="KW-0812">Transmembrane</keyword>
<dbReference type="InterPro" id="IPR023214">
    <property type="entry name" value="HAD_sf"/>
</dbReference>
<feature type="transmembrane region" description="Helical" evidence="10">
    <location>
        <begin position="251"/>
        <end position="271"/>
    </location>
</feature>
<proteinExistence type="predicted"/>
<dbReference type="Gene3D" id="2.70.150.10">
    <property type="entry name" value="Calcium-transporting ATPase, cytoplasmic transduction domain A"/>
    <property type="match status" value="1"/>
</dbReference>
<dbReference type="GO" id="GO:0005524">
    <property type="term" value="F:ATP binding"/>
    <property type="evidence" value="ECO:0007669"/>
    <property type="project" value="UniProtKB-KW"/>
</dbReference>
<dbReference type="PRINTS" id="PR00119">
    <property type="entry name" value="CATATPASE"/>
</dbReference>
<evidence type="ECO:0000256" key="4">
    <source>
        <dbReference type="ARBA" id="ARBA00022741"/>
    </source>
</evidence>
<dbReference type="SUPFAM" id="SSF81660">
    <property type="entry name" value="Metal cation-transporting ATPase, ATP-binding domain N"/>
    <property type="match status" value="1"/>
</dbReference>
<keyword evidence="6" id="KW-0460">Magnesium</keyword>
<feature type="transmembrane region" description="Helical" evidence="10">
    <location>
        <begin position="82"/>
        <end position="102"/>
    </location>
</feature>
<evidence type="ECO:0000256" key="9">
    <source>
        <dbReference type="ARBA" id="ARBA00023136"/>
    </source>
</evidence>
<dbReference type="GO" id="GO:0012505">
    <property type="term" value="C:endomembrane system"/>
    <property type="evidence" value="ECO:0007669"/>
    <property type="project" value="UniProtKB-SubCell"/>
</dbReference>